<feature type="region of interest" description="Disordered" evidence="1">
    <location>
        <begin position="1"/>
        <end position="33"/>
    </location>
</feature>
<sequence>MMVPGNMMVQGGDISKGSRLIPPENDDAGGEAGNDGFGLHLYDRMDADLPELPPEKPYNGPIDLAYGLYQRGYFESAYQAALVRAHKGDPAAETLIAEMIEREFISQKRAGKPMEWYRMAADSGRAWAVNRYGMALLSSDDEEDVAEGRKLIKQAAEAGNATAQYNYGNLLIQENPGQEGLRRALPWFEKAAVAAVPDAEYALSQIYPALDGATEQDQREALFWLERAAEDEHVTAQLELALKLINGDGVPTDLGAGFDWMHRAALKGNPAAASKLAYLYKNGIGTPVDEIAAATFYLKARQAGLDTPEMETFLQTLSPDELAKARMRAQAIVVQF</sequence>
<name>A0A4V2V4T3_9HYPH</name>
<protein>
    <recommendedName>
        <fullName evidence="4">TPR repeat protein</fullName>
    </recommendedName>
</protein>
<dbReference type="SUPFAM" id="SSF81901">
    <property type="entry name" value="HCP-like"/>
    <property type="match status" value="2"/>
</dbReference>
<dbReference type="AlphaFoldDB" id="A0A4V2V4T3"/>
<dbReference type="SMART" id="SM00671">
    <property type="entry name" value="SEL1"/>
    <property type="match status" value="6"/>
</dbReference>
<gene>
    <name evidence="2" type="ORF">EDC90_1004135</name>
</gene>
<comment type="caution">
    <text evidence="2">The sequence shown here is derived from an EMBL/GenBank/DDBJ whole genome shotgun (WGS) entry which is preliminary data.</text>
</comment>
<reference evidence="2 3" key="1">
    <citation type="submission" date="2019-03" db="EMBL/GenBank/DDBJ databases">
        <title>Freshwater and sediment microbial communities from various areas in North America, analyzing microbe dynamics in response to fracking.</title>
        <authorList>
            <person name="Lamendella R."/>
        </authorList>
    </citation>
    <scope>NUCLEOTIDE SEQUENCE [LARGE SCALE GENOMIC DNA]</scope>
    <source>
        <strain evidence="2 3">175.2</strain>
    </source>
</reference>
<dbReference type="InterPro" id="IPR011990">
    <property type="entry name" value="TPR-like_helical_dom_sf"/>
</dbReference>
<dbReference type="Gene3D" id="1.25.40.10">
    <property type="entry name" value="Tetratricopeptide repeat domain"/>
    <property type="match status" value="1"/>
</dbReference>
<evidence type="ECO:0008006" key="4">
    <source>
        <dbReference type="Google" id="ProtNLM"/>
    </source>
</evidence>
<organism evidence="2 3">
    <name type="scientific">Martelella mediterranea</name>
    <dbReference type="NCBI Taxonomy" id="293089"/>
    <lineage>
        <taxon>Bacteria</taxon>
        <taxon>Pseudomonadati</taxon>
        <taxon>Pseudomonadota</taxon>
        <taxon>Alphaproteobacteria</taxon>
        <taxon>Hyphomicrobiales</taxon>
        <taxon>Aurantimonadaceae</taxon>
        <taxon>Martelella</taxon>
    </lineage>
</organism>
<dbReference type="Pfam" id="PF08238">
    <property type="entry name" value="Sel1"/>
    <property type="match status" value="6"/>
</dbReference>
<dbReference type="InterPro" id="IPR050767">
    <property type="entry name" value="Sel1_AlgK"/>
</dbReference>
<keyword evidence="3" id="KW-1185">Reference proteome</keyword>
<evidence type="ECO:0000256" key="1">
    <source>
        <dbReference type="SAM" id="MobiDB-lite"/>
    </source>
</evidence>
<accession>A0A4V2V4T3</accession>
<proteinExistence type="predicted"/>
<dbReference type="PANTHER" id="PTHR11102">
    <property type="entry name" value="SEL-1-LIKE PROTEIN"/>
    <property type="match status" value="1"/>
</dbReference>
<dbReference type="Proteomes" id="UP000295097">
    <property type="component" value="Unassembled WGS sequence"/>
</dbReference>
<evidence type="ECO:0000313" key="3">
    <source>
        <dbReference type="Proteomes" id="UP000295097"/>
    </source>
</evidence>
<dbReference type="EMBL" id="SMAR01000004">
    <property type="protein sequence ID" value="TCT42834.1"/>
    <property type="molecule type" value="Genomic_DNA"/>
</dbReference>
<dbReference type="InterPro" id="IPR006597">
    <property type="entry name" value="Sel1-like"/>
</dbReference>
<dbReference type="PANTHER" id="PTHR11102:SF160">
    <property type="entry name" value="ERAD-ASSOCIATED E3 UBIQUITIN-PROTEIN LIGASE COMPONENT HRD3"/>
    <property type="match status" value="1"/>
</dbReference>
<evidence type="ECO:0000313" key="2">
    <source>
        <dbReference type="EMBL" id="TCT42834.1"/>
    </source>
</evidence>